<dbReference type="EMBL" id="LT629710">
    <property type="protein sequence ID" value="SDO43048.1"/>
    <property type="molecule type" value="Genomic_DNA"/>
</dbReference>
<organism evidence="1 2">
    <name type="scientific">Nakamurella panacisegetis</name>
    <dbReference type="NCBI Taxonomy" id="1090615"/>
    <lineage>
        <taxon>Bacteria</taxon>
        <taxon>Bacillati</taxon>
        <taxon>Actinomycetota</taxon>
        <taxon>Actinomycetes</taxon>
        <taxon>Nakamurellales</taxon>
        <taxon>Nakamurellaceae</taxon>
        <taxon>Nakamurella</taxon>
    </lineage>
</organism>
<dbReference type="RefSeq" id="WP_172832209.1">
    <property type="nucleotide sequence ID" value="NZ_LT629710.1"/>
</dbReference>
<gene>
    <name evidence="1" type="ORF">SAMN04515671_0912</name>
</gene>
<dbReference type="AlphaFoldDB" id="A0A1H0JGZ6"/>
<evidence type="ECO:0000313" key="2">
    <source>
        <dbReference type="Proteomes" id="UP000198741"/>
    </source>
</evidence>
<protein>
    <submittedName>
        <fullName evidence="1">Uncharacterized protein</fullName>
    </submittedName>
</protein>
<sequence length="158" mass="17469">MPIPVNPVPMASLARMDLGISMLVPLGWGIDGDESRIRLLGPLEDGRRPTFTLLQGEPEADGEPWFTEFRELAVARIAATAKGFVKLSVEDFVLSSFVDVTALHYRRDEPDPVSQLQAYLWASSSRMLVADAATARAHEARDLPIFDAILRSIRLLPI</sequence>
<dbReference type="STRING" id="1090615.SAMN04515671_0912"/>
<name>A0A1H0JGZ6_9ACTN</name>
<reference evidence="1 2" key="1">
    <citation type="submission" date="2016-10" db="EMBL/GenBank/DDBJ databases">
        <authorList>
            <person name="de Groot N.N."/>
        </authorList>
    </citation>
    <scope>NUCLEOTIDE SEQUENCE [LARGE SCALE GENOMIC DNA]</scope>
    <source>
        <strain evidence="2">P4-7,KCTC 19426,CECT 7604</strain>
    </source>
</reference>
<evidence type="ECO:0000313" key="1">
    <source>
        <dbReference type="EMBL" id="SDO43048.1"/>
    </source>
</evidence>
<dbReference type="Proteomes" id="UP000198741">
    <property type="component" value="Chromosome I"/>
</dbReference>
<proteinExistence type="predicted"/>
<accession>A0A1H0JGZ6</accession>
<keyword evidence="2" id="KW-1185">Reference proteome</keyword>